<dbReference type="OrthoDB" id="285993at2"/>
<sequence>MGDNNLRKKAYQFALSIVDFYKLMQNEQREFVISKQLLRSGTSIGANIEEAQYAQSRKDFIHKLSISLKEASETKYWLRLINDSYQLDNIKIVQLLQDCEELICILVSIVKKSKFNSDT</sequence>
<dbReference type="InterPro" id="IPR012657">
    <property type="entry name" value="23S_rRNA-intervening_sequence"/>
</dbReference>
<dbReference type="PIRSF" id="PIRSF035652">
    <property type="entry name" value="CHP02436"/>
    <property type="match status" value="1"/>
</dbReference>
<evidence type="ECO:0000313" key="2">
    <source>
        <dbReference type="Proteomes" id="UP000432715"/>
    </source>
</evidence>
<dbReference type="PANTHER" id="PTHR38471:SF2">
    <property type="entry name" value="FOUR HELIX BUNDLE PROTEIN"/>
    <property type="match status" value="1"/>
</dbReference>
<dbReference type="RefSeq" id="WP_151861186.1">
    <property type="nucleotide sequence ID" value="NZ_WBZC01000026.1"/>
</dbReference>
<dbReference type="Gene3D" id="1.20.1440.60">
    <property type="entry name" value="23S rRNA-intervening sequence"/>
    <property type="match status" value="1"/>
</dbReference>
<dbReference type="InterPro" id="IPR036583">
    <property type="entry name" value="23S_rRNA_IVS_sf"/>
</dbReference>
<reference evidence="1 2" key="1">
    <citation type="submission" date="2019-10" db="EMBL/GenBank/DDBJ databases">
        <title>Alkaliphilus serpentinus sp. nov. and Alkaliphilus pronyensis sp. nov., two novel anaerobic alkaliphilic species isolated from the serpentinized-hosted hydrothermal field of the Prony Bay (New Caledonia).</title>
        <authorList>
            <person name="Postec A."/>
        </authorList>
    </citation>
    <scope>NUCLEOTIDE SEQUENCE [LARGE SCALE GENOMIC DNA]</scope>
    <source>
        <strain evidence="1 2">LacV</strain>
    </source>
</reference>
<dbReference type="SUPFAM" id="SSF158446">
    <property type="entry name" value="IVS-encoded protein-like"/>
    <property type="match status" value="1"/>
</dbReference>
<dbReference type="Pfam" id="PF05635">
    <property type="entry name" value="23S_rRNA_IVP"/>
    <property type="match status" value="1"/>
</dbReference>
<dbReference type="Proteomes" id="UP000432715">
    <property type="component" value="Unassembled WGS sequence"/>
</dbReference>
<evidence type="ECO:0000313" key="1">
    <source>
        <dbReference type="EMBL" id="KAB3534752.1"/>
    </source>
</evidence>
<gene>
    <name evidence="1" type="ORF">F8154_08495</name>
</gene>
<dbReference type="PANTHER" id="PTHR38471">
    <property type="entry name" value="FOUR HELIX BUNDLE PROTEIN"/>
    <property type="match status" value="1"/>
</dbReference>
<keyword evidence="2" id="KW-1185">Reference proteome</keyword>
<accession>A0A6I0F1B4</accession>
<comment type="caution">
    <text evidence="1">The sequence shown here is derived from an EMBL/GenBank/DDBJ whole genome shotgun (WGS) entry which is preliminary data.</text>
</comment>
<proteinExistence type="predicted"/>
<dbReference type="AlphaFoldDB" id="A0A6I0F1B4"/>
<organism evidence="1 2">
    <name type="scientific">Alkaliphilus pronyensis</name>
    <dbReference type="NCBI Taxonomy" id="1482732"/>
    <lineage>
        <taxon>Bacteria</taxon>
        <taxon>Bacillati</taxon>
        <taxon>Bacillota</taxon>
        <taxon>Clostridia</taxon>
        <taxon>Peptostreptococcales</taxon>
        <taxon>Natronincolaceae</taxon>
        <taxon>Alkaliphilus</taxon>
    </lineage>
</organism>
<name>A0A6I0F1B4_9FIRM</name>
<dbReference type="NCBIfam" id="TIGR02436">
    <property type="entry name" value="four helix bundle protein"/>
    <property type="match status" value="1"/>
</dbReference>
<dbReference type="EMBL" id="WBZC01000026">
    <property type="protein sequence ID" value="KAB3534752.1"/>
    <property type="molecule type" value="Genomic_DNA"/>
</dbReference>
<protein>
    <submittedName>
        <fullName evidence="1">Four helix bundle protein</fullName>
    </submittedName>
</protein>